<reference evidence="2 3" key="1">
    <citation type="submission" date="2021-01" db="EMBL/GenBank/DDBJ databases">
        <title>Isolation and description of Catonella massiliensis sp. nov., a novel Catonella species, isolated from a stable periodontitis subject.</title>
        <authorList>
            <person name="Antezack A."/>
            <person name="Boxberger M."/>
            <person name="La Scola B."/>
            <person name="Monnet-Corti V."/>
        </authorList>
    </citation>
    <scope>NUCLEOTIDE SEQUENCE [LARGE SCALE GENOMIC DNA]</scope>
    <source>
        <strain evidence="2 3">Marseille-Q4567</strain>
    </source>
</reference>
<protein>
    <submittedName>
        <fullName evidence="2">ABC transporter permease</fullName>
    </submittedName>
</protein>
<comment type="caution">
    <text evidence="2">The sequence shown here is derived from an EMBL/GenBank/DDBJ whole genome shotgun (WGS) entry which is preliminary data.</text>
</comment>
<feature type="transmembrane region" description="Helical" evidence="1">
    <location>
        <begin position="145"/>
        <end position="169"/>
    </location>
</feature>
<gene>
    <name evidence="2" type="ORF">JJN12_03520</name>
</gene>
<feature type="transmembrane region" description="Helical" evidence="1">
    <location>
        <begin position="112"/>
        <end position="139"/>
    </location>
</feature>
<dbReference type="Proteomes" id="UP000604730">
    <property type="component" value="Unassembled WGS sequence"/>
</dbReference>
<dbReference type="InterPro" id="IPR010540">
    <property type="entry name" value="CmpB_TMEM229"/>
</dbReference>
<evidence type="ECO:0000256" key="1">
    <source>
        <dbReference type="SAM" id="Phobius"/>
    </source>
</evidence>
<sequence length="269" mass="30344">MALGLYFICFIIFSFMGWIYESIYCTIRTHHWDNRGFLFGPICPIYGTGAVVATLVFNEIFKNGEAKLWQIFLISMLGSAVIEFVTSYVLEKLFHAVWWDYSEVPFNIQGRICLPASIGFGIAGIFVVKYISPAVFGLFVDVPPLVIEGIAMLLIAVLGADLALTVSGLTELVKKMEEMGAEFDRRMEASYQVIEEKRQFITEKWEAYEKLTSDKVKEYTSTMSKAQQHALRSMKQFRSNGAAQIAGRVKETIGLLPVVGNKRKISDEK</sequence>
<evidence type="ECO:0000313" key="3">
    <source>
        <dbReference type="Proteomes" id="UP000604730"/>
    </source>
</evidence>
<accession>A0ABS1IY86</accession>
<dbReference type="RefSeq" id="WP_208428394.1">
    <property type="nucleotide sequence ID" value="NZ_JAEPRJ010000001.1"/>
</dbReference>
<feature type="transmembrane region" description="Helical" evidence="1">
    <location>
        <begin position="6"/>
        <end position="25"/>
    </location>
</feature>
<keyword evidence="1" id="KW-1133">Transmembrane helix</keyword>
<dbReference type="Pfam" id="PF06541">
    <property type="entry name" value="ABC_trans_CmpB"/>
    <property type="match status" value="1"/>
</dbReference>
<organism evidence="2 3">
    <name type="scientific">Catonella massiliensis</name>
    <dbReference type="NCBI Taxonomy" id="2799636"/>
    <lineage>
        <taxon>Bacteria</taxon>
        <taxon>Bacillati</taxon>
        <taxon>Bacillota</taxon>
        <taxon>Clostridia</taxon>
        <taxon>Lachnospirales</taxon>
        <taxon>Lachnospiraceae</taxon>
        <taxon>Catonella</taxon>
    </lineage>
</organism>
<feature type="transmembrane region" description="Helical" evidence="1">
    <location>
        <begin position="69"/>
        <end position="91"/>
    </location>
</feature>
<feature type="transmembrane region" description="Helical" evidence="1">
    <location>
        <begin position="37"/>
        <end position="57"/>
    </location>
</feature>
<evidence type="ECO:0000313" key="2">
    <source>
        <dbReference type="EMBL" id="MBK5896854.1"/>
    </source>
</evidence>
<keyword evidence="1" id="KW-0472">Membrane</keyword>
<dbReference type="EMBL" id="JAEPRJ010000001">
    <property type="protein sequence ID" value="MBK5896854.1"/>
    <property type="molecule type" value="Genomic_DNA"/>
</dbReference>
<keyword evidence="3" id="KW-1185">Reference proteome</keyword>
<name>A0ABS1IY86_9FIRM</name>
<keyword evidence="1" id="KW-0812">Transmembrane</keyword>
<proteinExistence type="predicted"/>